<protein>
    <submittedName>
        <fullName evidence="1">Uncharacterized protein</fullName>
    </submittedName>
</protein>
<dbReference type="Proteomes" id="UP000032142">
    <property type="component" value="Unassembled WGS sequence"/>
</dbReference>
<proteinExistence type="predicted"/>
<sequence length="20" mass="2106">MAGYFGICYGYLTACVSSTV</sequence>
<dbReference type="EMBL" id="KN418174">
    <property type="protein sequence ID" value="KHG21328.1"/>
    <property type="molecule type" value="Genomic_DNA"/>
</dbReference>
<name>A0A0B0P3R0_GOSAR</name>
<accession>A0A0B0P3R0</accession>
<organism evidence="1 2">
    <name type="scientific">Gossypium arboreum</name>
    <name type="common">Tree cotton</name>
    <name type="synonym">Gossypium nanking</name>
    <dbReference type="NCBI Taxonomy" id="29729"/>
    <lineage>
        <taxon>Eukaryota</taxon>
        <taxon>Viridiplantae</taxon>
        <taxon>Streptophyta</taxon>
        <taxon>Embryophyta</taxon>
        <taxon>Tracheophyta</taxon>
        <taxon>Spermatophyta</taxon>
        <taxon>Magnoliopsida</taxon>
        <taxon>eudicotyledons</taxon>
        <taxon>Gunneridae</taxon>
        <taxon>Pentapetalae</taxon>
        <taxon>rosids</taxon>
        <taxon>malvids</taxon>
        <taxon>Malvales</taxon>
        <taxon>Malvaceae</taxon>
        <taxon>Malvoideae</taxon>
        <taxon>Gossypium</taxon>
    </lineage>
</organism>
<dbReference type="AlphaFoldDB" id="A0A0B0P3R0"/>
<keyword evidence="2" id="KW-1185">Reference proteome</keyword>
<evidence type="ECO:0000313" key="1">
    <source>
        <dbReference type="EMBL" id="KHG21328.1"/>
    </source>
</evidence>
<evidence type="ECO:0000313" key="2">
    <source>
        <dbReference type="Proteomes" id="UP000032142"/>
    </source>
</evidence>
<gene>
    <name evidence="1" type="ORF">F383_26849</name>
</gene>
<reference evidence="2" key="1">
    <citation type="submission" date="2014-09" db="EMBL/GenBank/DDBJ databases">
        <authorList>
            <person name="Mudge J."/>
            <person name="Ramaraj T."/>
            <person name="Lindquist I.E."/>
            <person name="Bharti A.K."/>
            <person name="Sundararajan A."/>
            <person name="Cameron C.T."/>
            <person name="Woodward J.E."/>
            <person name="May G.D."/>
            <person name="Brubaker C."/>
            <person name="Broadhvest J."/>
            <person name="Wilkins T.A."/>
        </authorList>
    </citation>
    <scope>NUCLEOTIDE SEQUENCE</scope>
    <source>
        <strain evidence="2">cv. AKA8401</strain>
    </source>
</reference>